<accession>X1SUV9</accession>
<organism evidence="1">
    <name type="scientific">marine sediment metagenome</name>
    <dbReference type="NCBI Taxonomy" id="412755"/>
    <lineage>
        <taxon>unclassified sequences</taxon>
        <taxon>metagenomes</taxon>
        <taxon>ecological metagenomes</taxon>
    </lineage>
</organism>
<gene>
    <name evidence="1" type="ORF">S12H4_35197</name>
</gene>
<reference evidence="1" key="1">
    <citation type="journal article" date="2014" name="Front. Microbiol.">
        <title>High frequency of phylogenetically diverse reductive dehalogenase-homologous genes in deep subseafloor sedimentary metagenomes.</title>
        <authorList>
            <person name="Kawai M."/>
            <person name="Futagami T."/>
            <person name="Toyoda A."/>
            <person name="Takaki Y."/>
            <person name="Nishi S."/>
            <person name="Hori S."/>
            <person name="Arai W."/>
            <person name="Tsubouchi T."/>
            <person name="Morono Y."/>
            <person name="Uchiyama I."/>
            <person name="Ito T."/>
            <person name="Fujiyama A."/>
            <person name="Inagaki F."/>
            <person name="Takami H."/>
        </authorList>
    </citation>
    <scope>NUCLEOTIDE SEQUENCE</scope>
    <source>
        <strain evidence="1">Expedition CK06-06</strain>
    </source>
</reference>
<dbReference type="AlphaFoldDB" id="X1SUV9"/>
<dbReference type="EMBL" id="BARW01020884">
    <property type="protein sequence ID" value="GAI96862.1"/>
    <property type="molecule type" value="Genomic_DNA"/>
</dbReference>
<feature type="non-terminal residue" evidence="1">
    <location>
        <position position="1"/>
    </location>
</feature>
<protein>
    <submittedName>
        <fullName evidence="1">Uncharacterized protein</fullName>
    </submittedName>
</protein>
<proteinExistence type="predicted"/>
<comment type="caution">
    <text evidence="1">The sequence shown here is derived from an EMBL/GenBank/DDBJ whole genome shotgun (WGS) entry which is preliminary data.</text>
</comment>
<sequence>FYQKTQAETKELALEIIERNDNHQAIIKKKNDNLIMRSAVEEDKKVIAKYIPESKKLDRIPTYAEFINFLKENPDRPFSKQMLKNCEESERKHWRVIVIGVIDVIREMV</sequence>
<name>X1SUV9_9ZZZZ</name>
<evidence type="ECO:0000313" key="1">
    <source>
        <dbReference type="EMBL" id="GAI96862.1"/>
    </source>
</evidence>